<dbReference type="Proteomes" id="UP000516305">
    <property type="component" value="Chromosome"/>
</dbReference>
<dbReference type="AlphaFoldDB" id="A0A7H0VB16"/>
<reference evidence="4 5" key="1">
    <citation type="submission" date="2020-08" db="EMBL/GenBank/DDBJ databases">
        <title>Croceimicrobium hydrocarbonivorans gen. nov., sp. nov., a novel marine bacterium isolated from a bacterial consortium that degrades polyethylene terephthalate.</title>
        <authorList>
            <person name="Liu R."/>
        </authorList>
    </citation>
    <scope>NUCLEOTIDE SEQUENCE [LARGE SCALE GENOMIC DNA]</scope>
    <source>
        <strain evidence="4 5">A20-9</strain>
    </source>
</reference>
<dbReference type="Gene3D" id="2.70.70.10">
    <property type="entry name" value="Glucose Permease (Domain IIA)"/>
    <property type="match status" value="1"/>
</dbReference>
<dbReference type="CDD" id="cd12797">
    <property type="entry name" value="M23_peptidase"/>
    <property type="match status" value="1"/>
</dbReference>
<protein>
    <submittedName>
        <fullName evidence="4">M23 family metallopeptidase</fullName>
    </submittedName>
</protein>
<dbReference type="FunFam" id="2.70.70.10:FF:000006">
    <property type="entry name" value="M23 family peptidase"/>
    <property type="match status" value="1"/>
</dbReference>
<dbReference type="KEGG" id="chyd:H4K34_11045"/>
<feature type="coiled-coil region" evidence="1">
    <location>
        <begin position="56"/>
        <end position="90"/>
    </location>
</feature>
<gene>
    <name evidence="4" type="ORF">H4K34_11045</name>
</gene>
<keyword evidence="1" id="KW-0175">Coiled coil</keyword>
<dbReference type="SUPFAM" id="SSF51261">
    <property type="entry name" value="Duplicated hybrid motif"/>
    <property type="match status" value="1"/>
</dbReference>
<evidence type="ECO:0000256" key="2">
    <source>
        <dbReference type="SAM" id="Phobius"/>
    </source>
</evidence>
<evidence type="ECO:0000313" key="5">
    <source>
        <dbReference type="Proteomes" id="UP000516305"/>
    </source>
</evidence>
<keyword evidence="5" id="KW-1185">Reference proteome</keyword>
<dbReference type="GO" id="GO:0004222">
    <property type="term" value="F:metalloendopeptidase activity"/>
    <property type="evidence" value="ECO:0007669"/>
    <property type="project" value="TreeGrafter"/>
</dbReference>
<feature type="domain" description="M23ase beta-sheet core" evidence="3">
    <location>
        <begin position="200"/>
        <end position="295"/>
    </location>
</feature>
<dbReference type="RefSeq" id="WP_210757482.1">
    <property type="nucleotide sequence ID" value="NZ_CP060139.1"/>
</dbReference>
<proteinExistence type="predicted"/>
<evidence type="ECO:0000259" key="3">
    <source>
        <dbReference type="Pfam" id="PF01551"/>
    </source>
</evidence>
<feature type="transmembrane region" description="Helical" evidence="2">
    <location>
        <begin position="30"/>
        <end position="51"/>
    </location>
</feature>
<dbReference type="InterPro" id="IPR011055">
    <property type="entry name" value="Dup_hybrid_motif"/>
</dbReference>
<dbReference type="PANTHER" id="PTHR21666">
    <property type="entry name" value="PEPTIDASE-RELATED"/>
    <property type="match status" value="1"/>
</dbReference>
<dbReference type="PANTHER" id="PTHR21666:SF286">
    <property type="entry name" value="LIPOPROTEIN NLPD"/>
    <property type="match status" value="1"/>
</dbReference>
<evidence type="ECO:0000256" key="1">
    <source>
        <dbReference type="SAM" id="Coils"/>
    </source>
</evidence>
<keyword evidence="2" id="KW-1133">Transmembrane helix</keyword>
<dbReference type="Pfam" id="PF01551">
    <property type="entry name" value="Peptidase_M23"/>
    <property type="match status" value="1"/>
</dbReference>
<dbReference type="EMBL" id="CP060139">
    <property type="protein sequence ID" value="QNR22914.1"/>
    <property type="molecule type" value="Genomic_DNA"/>
</dbReference>
<organism evidence="4 5">
    <name type="scientific">Croceimicrobium hydrocarbonivorans</name>
    <dbReference type="NCBI Taxonomy" id="2761580"/>
    <lineage>
        <taxon>Bacteria</taxon>
        <taxon>Pseudomonadati</taxon>
        <taxon>Bacteroidota</taxon>
        <taxon>Flavobacteriia</taxon>
        <taxon>Flavobacteriales</taxon>
        <taxon>Owenweeksiaceae</taxon>
        <taxon>Croceimicrobium</taxon>
    </lineage>
</organism>
<name>A0A7H0VB16_9FLAO</name>
<keyword evidence="2" id="KW-0812">Transmembrane</keyword>
<dbReference type="InterPro" id="IPR016047">
    <property type="entry name" value="M23ase_b-sheet_dom"/>
</dbReference>
<dbReference type="InterPro" id="IPR050570">
    <property type="entry name" value="Cell_wall_metabolism_enzyme"/>
</dbReference>
<sequence>MAKVKYYYDPKTLSYRKIEKTPAYRLRRSLFYLTSILLTSVLLYMVADSFIDSPKEKRLRRELDNMKIQYSILNERFDQVSDVLDDLQERDDNIYRTIFEAEPIPNSVRQAGFGGANRYKKLEGFENSELIKSTASRLDRITKEVYVQSKSFDEIVELAKDKSEFLASIPAIQPVANEDLKRMASGYGWRTDPFTKTRKYHHGMDFSAETGTPVYATGDGEVIRADSKSSGFGRHIRIDHGYGYITIYAHLNDYNIRVGQKVKRGDLIGFVGNTGRSRGPHLHYEVHLNGERLNPVNFYYGELTAEEFSRLIEMASQTNQSFD</sequence>
<keyword evidence="2" id="KW-0472">Membrane</keyword>
<accession>A0A7H0VB16</accession>
<evidence type="ECO:0000313" key="4">
    <source>
        <dbReference type="EMBL" id="QNR22914.1"/>
    </source>
</evidence>